<dbReference type="PANTHER" id="PTHR33376:SF4">
    <property type="entry name" value="SIALIC ACID-BINDING PERIPLASMIC PROTEIN SIAP"/>
    <property type="match status" value="1"/>
</dbReference>
<sequence>MNRLSLPRRSLHTLAASLLMAGVLGAPTLAQAQTKLKWAHVYETSEPYHKWSVWAADEIKKRSNGKFDIQVFPASTLGKESDINQGLQLGTVDIIISGASFASRSFPRIGVGYYPYTFRDADHLIKYAKSDVFKELADGYKQKTGIQVTAVTYYGARHSTSNKLFKTCDDMKGLKMRVPDVPAYMALPRACGANPTPIAFAEVYLALQNGTVDAQENPLPTIEAKKFFEVQKNIILTGHINDSLITQVAPHVWNALNEGERKLFTDVMQEAAASATKDIQKREGELVDDFKKRGLNVVEVDKNAFRDRIVKAIDMSTMGYDKKDWDRIQAIR</sequence>
<dbReference type="PANTHER" id="PTHR33376">
    <property type="match status" value="1"/>
</dbReference>
<organism evidence="6 7">
    <name type="scientific">Curvibacter microcysteis</name>
    <dbReference type="NCBI Taxonomy" id="3026419"/>
    <lineage>
        <taxon>Bacteria</taxon>
        <taxon>Pseudomonadati</taxon>
        <taxon>Pseudomonadota</taxon>
        <taxon>Betaproteobacteria</taxon>
        <taxon>Burkholderiales</taxon>
        <taxon>Comamonadaceae</taxon>
        <taxon>Curvibacter</taxon>
    </lineage>
</organism>
<comment type="similarity">
    <text evidence="2">Belongs to the bacterial solute-binding protein 7 family.</text>
</comment>
<evidence type="ECO:0000256" key="1">
    <source>
        <dbReference type="ARBA" id="ARBA00004196"/>
    </source>
</evidence>
<dbReference type="InterPro" id="IPR006311">
    <property type="entry name" value="TAT_signal"/>
</dbReference>
<dbReference type="InterPro" id="IPR018389">
    <property type="entry name" value="DctP_fam"/>
</dbReference>
<dbReference type="RefSeq" id="WP_273924958.1">
    <property type="nucleotide sequence ID" value="NZ_JAQSIN010000005.1"/>
</dbReference>
<name>A0ABT5MBR3_9BURK</name>
<dbReference type="Proteomes" id="UP001528672">
    <property type="component" value="Unassembled WGS sequence"/>
</dbReference>
<comment type="caution">
    <text evidence="6">The sequence shown here is derived from an EMBL/GenBank/DDBJ whole genome shotgun (WGS) entry which is preliminary data.</text>
</comment>
<keyword evidence="3" id="KW-0813">Transport</keyword>
<keyword evidence="7" id="KW-1185">Reference proteome</keyword>
<dbReference type="Pfam" id="PF03480">
    <property type="entry name" value="DctP"/>
    <property type="match status" value="1"/>
</dbReference>
<feature type="chain" id="PRO_5045800706" evidence="5">
    <location>
        <begin position="33"/>
        <end position="332"/>
    </location>
</feature>
<evidence type="ECO:0000256" key="4">
    <source>
        <dbReference type="ARBA" id="ARBA00022729"/>
    </source>
</evidence>
<dbReference type="NCBIfam" id="TIGR00787">
    <property type="entry name" value="dctP"/>
    <property type="match status" value="1"/>
</dbReference>
<evidence type="ECO:0000313" key="6">
    <source>
        <dbReference type="EMBL" id="MDD0813439.1"/>
    </source>
</evidence>
<dbReference type="Gene3D" id="3.40.190.170">
    <property type="entry name" value="Bacterial extracellular solute-binding protein, family 7"/>
    <property type="match status" value="1"/>
</dbReference>
<gene>
    <name evidence="6" type="ORF">PSQ39_02225</name>
</gene>
<dbReference type="NCBIfam" id="NF037995">
    <property type="entry name" value="TRAP_S1"/>
    <property type="match status" value="1"/>
</dbReference>
<evidence type="ECO:0000313" key="7">
    <source>
        <dbReference type="Proteomes" id="UP001528672"/>
    </source>
</evidence>
<evidence type="ECO:0000256" key="5">
    <source>
        <dbReference type="SAM" id="SignalP"/>
    </source>
</evidence>
<dbReference type="EMBL" id="JAQSIO010000001">
    <property type="protein sequence ID" value="MDD0813439.1"/>
    <property type="molecule type" value="Genomic_DNA"/>
</dbReference>
<dbReference type="PIRSF" id="PIRSF006470">
    <property type="entry name" value="DctB"/>
    <property type="match status" value="1"/>
</dbReference>
<protein>
    <submittedName>
        <fullName evidence="6">Sialic acid TRAP transporter substrate-binding protein SiaP</fullName>
    </submittedName>
</protein>
<reference evidence="6 7" key="1">
    <citation type="submission" date="2023-02" db="EMBL/GenBank/DDBJ databases">
        <title>Bacterial whole genome sequence for Curvibacter sp. HBC28.</title>
        <authorList>
            <person name="Le V."/>
            <person name="Ko S.-R."/>
            <person name="Ahn C.-Y."/>
            <person name="Oh H.-M."/>
        </authorList>
    </citation>
    <scope>NUCLEOTIDE SEQUENCE [LARGE SCALE GENOMIC DNA]</scope>
    <source>
        <strain evidence="6 7">HBC28</strain>
    </source>
</reference>
<dbReference type="PROSITE" id="PS51318">
    <property type="entry name" value="TAT"/>
    <property type="match status" value="1"/>
</dbReference>
<accession>A0ABT5MBR3</accession>
<dbReference type="InterPro" id="IPR004682">
    <property type="entry name" value="TRAP_DctP"/>
</dbReference>
<dbReference type="CDD" id="cd13672">
    <property type="entry name" value="PBP2_TRAP_Siap"/>
    <property type="match status" value="1"/>
</dbReference>
<keyword evidence="4 5" id="KW-0732">Signal</keyword>
<dbReference type="InterPro" id="IPR038404">
    <property type="entry name" value="TRAP_DctP_sf"/>
</dbReference>
<evidence type="ECO:0000256" key="3">
    <source>
        <dbReference type="ARBA" id="ARBA00022448"/>
    </source>
</evidence>
<comment type="subcellular location">
    <subcellularLocation>
        <location evidence="1">Cell envelope</location>
    </subcellularLocation>
</comment>
<feature type="signal peptide" evidence="5">
    <location>
        <begin position="1"/>
        <end position="32"/>
    </location>
</feature>
<proteinExistence type="inferred from homology"/>
<evidence type="ECO:0000256" key="2">
    <source>
        <dbReference type="ARBA" id="ARBA00009023"/>
    </source>
</evidence>